<dbReference type="EMBL" id="RFFH01000001">
    <property type="protein sequence ID" value="RMI35214.1"/>
    <property type="molecule type" value="Genomic_DNA"/>
</dbReference>
<dbReference type="PANTHER" id="PTHR35333">
    <property type="entry name" value="BETA-LACTAMASE"/>
    <property type="match status" value="1"/>
</dbReference>
<evidence type="ECO:0000256" key="1">
    <source>
        <dbReference type="SAM" id="MobiDB-lite"/>
    </source>
</evidence>
<evidence type="ECO:0000313" key="3">
    <source>
        <dbReference type="Proteomes" id="UP000279275"/>
    </source>
</evidence>
<evidence type="ECO:0000313" key="2">
    <source>
        <dbReference type="EMBL" id="RMI35214.1"/>
    </source>
</evidence>
<dbReference type="Gene3D" id="3.40.710.10">
    <property type="entry name" value="DD-peptidase/beta-lactamase superfamily"/>
    <property type="match status" value="1"/>
</dbReference>
<keyword evidence="3" id="KW-1185">Reference proteome</keyword>
<accession>A0A3M2LCU2</accession>
<dbReference type="GO" id="GO:0046677">
    <property type="term" value="P:response to antibiotic"/>
    <property type="evidence" value="ECO:0007669"/>
    <property type="project" value="InterPro"/>
</dbReference>
<dbReference type="AlphaFoldDB" id="A0A3M2LCU2"/>
<proteinExistence type="predicted"/>
<evidence type="ECO:0008006" key="4">
    <source>
        <dbReference type="Google" id="ProtNLM"/>
    </source>
</evidence>
<dbReference type="GO" id="GO:0030655">
    <property type="term" value="P:beta-lactam antibiotic catabolic process"/>
    <property type="evidence" value="ECO:0007669"/>
    <property type="project" value="InterPro"/>
</dbReference>
<name>A0A3M2LCU2_9NOCA</name>
<dbReference type="SUPFAM" id="SSF56601">
    <property type="entry name" value="beta-lactamase/transpeptidase-like"/>
    <property type="match status" value="1"/>
</dbReference>
<feature type="region of interest" description="Disordered" evidence="1">
    <location>
        <begin position="78"/>
        <end position="136"/>
    </location>
</feature>
<comment type="caution">
    <text evidence="2">The sequence shown here is derived from an EMBL/GenBank/DDBJ whole genome shotgun (WGS) entry which is preliminary data.</text>
</comment>
<organism evidence="2 3">
    <name type="scientific">Nocardia stercoris</name>
    <dbReference type="NCBI Taxonomy" id="2483361"/>
    <lineage>
        <taxon>Bacteria</taxon>
        <taxon>Bacillati</taxon>
        <taxon>Actinomycetota</taxon>
        <taxon>Actinomycetes</taxon>
        <taxon>Mycobacteriales</taxon>
        <taxon>Nocardiaceae</taxon>
        <taxon>Nocardia</taxon>
    </lineage>
</organism>
<protein>
    <recommendedName>
        <fullName evidence="4">Serine hydrolase</fullName>
    </recommendedName>
</protein>
<dbReference type="InterPro" id="IPR012338">
    <property type="entry name" value="Beta-lactam/transpept-like"/>
</dbReference>
<dbReference type="Proteomes" id="UP000279275">
    <property type="component" value="Unassembled WGS sequence"/>
</dbReference>
<dbReference type="InterPro" id="IPR000871">
    <property type="entry name" value="Beta-lactam_class-A"/>
</dbReference>
<reference evidence="2 3" key="1">
    <citation type="submission" date="2018-10" db="EMBL/GenBank/DDBJ databases">
        <title>Isolation from cow dung.</title>
        <authorList>
            <person name="Ling L."/>
        </authorList>
    </citation>
    <scope>NUCLEOTIDE SEQUENCE [LARGE SCALE GENOMIC DNA]</scope>
    <source>
        <strain evidence="2 3">NEAU-LL90</strain>
    </source>
</reference>
<dbReference type="PANTHER" id="PTHR35333:SF3">
    <property type="entry name" value="BETA-LACTAMASE-TYPE TRANSPEPTIDASE FOLD CONTAINING PROTEIN"/>
    <property type="match status" value="1"/>
</dbReference>
<dbReference type="GO" id="GO:0008800">
    <property type="term" value="F:beta-lactamase activity"/>
    <property type="evidence" value="ECO:0007669"/>
    <property type="project" value="InterPro"/>
</dbReference>
<gene>
    <name evidence="2" type="ORF">EBN03_02670</name>
</gene>
<feature type="region of interest" description="Disordered" evidence="1">
    <location>
        <begin position="14"/>
        <end position="38"/>
    </location>
</feature>
<sequence length="377" mass="38856">MLVGMIMLPKALADNHAPHDPGSAEAPAGPAPAGGPLQSLEHAVAGAVAPQPFSNDDSIAAGQLPGAAHDVAVDPALPAPTTTVTVPTSTTAPTDSATPTTTDTALPTTTTEAAPPAETTAPATTSAPATSAQPAPTGIAQQMADAVNAVSPGSDIGIEVVDTQTGTVLAALNTDKQFYTASVVKLMIALDDLQSRDWQPDPDREALIRRMLEASDDDIANQLWDTNGGTAIVDRTVALVGLTGTQAPDDQYEWGETRTTPADVVTLYQYIESKIPSRDRALILGSLRGTNEIAGDGTNQFFGIPSGLTGHSWAIKQGWMTLDDSTTLDTTGLVGVDPEYPLRYAVVLLTQQPAETSWVTGGAALTAGVAVLHGLLR</sequence>